<evidence type="ECO:0000259" key="2">
    <source>
        <dbReference type="Pfam" id="PF20789"/>
    </source>
</evidence>
<keyword evidence="4" id="KW-1185">Reference proteome</keyword>
<dbReference type="EMBL" id="CP012365">
    <property type="protein sequence ID" value="AKX59864.1"/>
    <property type="molecule type" value="Genomic_DNA"/>
</dbReference>
<gene>
    <name evidence="3" type="ORF">AKN88_07935</name>
</gene>
<dbReference type="RefSeq" id="WP_053101037.1">
    <property type="nucleotide sequence ID" value="NZ_CP012358.1"/>
</dbReference>
<dbReference type="InterPro" id="IPR049449">
    <property type="entry name" value="TesB_ACOT8-like_N"/>
</dbReference>
<dbReference type="STRING" id="1697053.AKN87_10325"/>
<dbReference type="Pfam" id="PF20789">
    <property type="entry name" value="4HBT_3C"/>
    <property type="match status" value="1"/>
</dbReference>
<proteinExistence type="predicted"/>
<protein>
    <submittedName>
        <fullName evidence="3">Thioesterase</fullName>
    </submittedName>
</protein>
<evidence type="ECO:0000313" key="3">
    <source>
        <dbReference type="EMBL" id="AKX59864.1"/>
    </source>
</evidence>
<dbReference type="KEGG" id="pbb:AKN87_10325"/>
<reference evidence="3 4" key="1">
    <citation type="journal article" date="2015" name="Genome Announc.">
        <title>Genome Sequences of Oblitimonas alkaliphila gen. nov. sp. nov. (Proposed), a Novel Bacterium of the Pseudomonadaceae Family.</title>
        <authorList>
            <person name="Lauer A.C."/>
            <person name="Nicholson A.C."/>
            <person name="Humrighouse B.W."/>
            <person name="Emery B."/>
            <person name="Drobish A."/>
            <person name="Juieng P."/>
            <person name="Loparev V."/>
            <person name="McQuiston J.R."/>
        </authorList>
    </citation>
    <scope>NUCLEOTIDE SEQUENCE [LARGE SCALE GENOMIC DNA]</scope>
    <source>
        <strain evidence="3 4">E5571</strain>
    </source>
</reference>
<dbReference type="Pfam" id="PF13622">
    <property type="entry name" value="4HBT_3"/>
    <property type="match status" value="1"/>
</dbReference>
<sequence>MAAYYQLIQRETNADQSQVIAHYQPTTHAQGAWNPHEQHMAPATGILCTELEQFSSNHDLRIARISLDIFGLIPFTEFTITTEVIRPGKTIELLESTMAANGRTCIVARAWRIQIQDSSNVAGLEDPAILQPEDYPAWQGMERWAGGFIQSIETRANPERRAGKGIVWINTPVAMVAGQNTSDFSHLMGLVDTANGIVPRQEGEFVWGFPNLDLQIHLHRLPQGQWLGLETVQQYGTDGTGLTSSVLHDCQGPFGRSEQILTLRKL</sequence>
<feature type="domain" description="Acyl-CoA thioesterase-like N-terminal HotDog" evidence="1">
    <location>
        <begin position="31"/>
        <end position="112"/>
    </location>
</feature>
<evidence type="ECO:0000259" key="1">
    <source>
        <dbReference type="Pfam" id="PF13622"/>
    </source>
</evidence>
<feature type="domain" description="Acyl-CoA thioesterase-like C-terminal" evidence="2">
    <location>
        <begin position="132"/>
        <end position="261"/>
    </location>
</feature>
<dbReference type="InterPro" id="IPR042171">
    <property type="entry name" value="Acyl-CoA_hotdog"/>
</dbReference>
<accession>A0A0K1XF37</accession>
<name>A0A0K1XF37_9GAMM</name>
<dbReference type="GeneID" id="93984668"/>
<dbReference type="Proteomes" id="UP000063953">
    <property type="component" value="Chromosome"/>
</dbReference>
<evidence type="ECO:0000313" key="4">
    <source>
        <dbReference type="Proteomes" id="UP000063953"/>
    </source>
</evidence>
<dbReference type="InterPro" id="IPR049450">
    <property type="entry name" value="ACOT8-like_C"/>
</dbReference>
<dbReference type="AlphaFoldDB" id="A0A0K1XF37"/>
<organism evidence="3 4">
    <name type="scientific">Thiopseudomonas alkaliphila</name>
    <dbReference type="NCBI Taxonomy" id="1697053"/>
    <lineage>
        <taxon>Bacteria</taxon>
        <taxon>Pseudomonadati</taxon>
        <taxon>Pseudomonadota</taxon>
        <taxon>Gammaproteobacteria</taxon>
        <taxon>Pseudomonadales</taxon>
        <taxon>Pseudomonadaceae</taxon>
        <taxon>Thiopseudomonas</taxon>
    </lineage>
</organism>
<dbReference type="PATRIC" id="fig|1697052.3.peg.1278"/>
<dbReference type="Gene3D" id="2.40.160.210">
    <property type="entry name" value="Acyl-CoA thioesterase, double hotdog domain"/>
    <property type="match status" value="1"/>
</dbReference>